<dbReference type="Proteomes" id="UP000431401">
    <property type="component" value="Unassembled WGS sequence"/>
</dbReference>
<evidence type="ECO:0000313" key="1">
    <source>
        <dbReference type="EMBL" id="MQY31296.1"/>
    </source>
</evidence>
<keyword evidence="2" id="KW-1185">Reference proteome</keyword>
<name>A0A7K0DZP5_9NOCA</name>
<proteinExistence type="predicted"/>
<dbReference type="OrthoDB" id="4551041at2"/>
<dbReference type="AlphaFoldDB" id="A0A7K0DZP5"/>
<accession>A0A7K0DZP5</accession>
<dbReference type="EMBL" id="WEGI01000018">
    <property type="protein sequence ID" value="MQY31296.1"/>
    <property type="molecule type" value="Genomic_DNA"/>
</dbReference>
<reference evidence="1 2" key="1">
    <citation type="submission" date="2019-10" db="EMBL/GenBank/DDBJ databases">
        <title>Nocardia macrotermitis sp. nov. and Nocardia aurantia sp. nov., isolated from the gut of fungus growing-termite Macrotermes natalensis.</title>
        <authorList>
            <person name="Benndorf R."/>
            <person name="Schwitalla J."/>
            <person name="Martin K."/>
            <person name="De Beer W."/>
            <person name="Kaster A.-K."/>
            <person name="Vollmers J."/>
            <person name="Poulsen M."/>
            <person name="Beemelmanns C."/>
        </authorList>
    </citation>
    <scope>NUCLEOTIDE SEQUENCE [LARGE SCALE GENOMIC DNA]</scope>
    <source>
        <strain evidence="1 2">RB56</strain>
    </source>
</reference>
<dbReference type="RefSeq" id="WP_153348550.1">
    <property type="nucleotide sequence ID" value="NZ_WEGI01000018.1"/>
</dbReference>
<evidence type="ECO:0000313" key="2">
    <source>
        <dbReference type="Proteomes" id="UP000431401"/>
    </source>
</evidence>
<protein>
    <submittedName>
        <fullName evidence="1">Uncharacterized protein</fullName>
    </submittedName>
</protein>
<sequence>MPQAPEQSPDPVVHVTQQPRFVSQPDGRVRAYYPGEDWFVVGADRADAVDKLAGEVDLRMQNPDYVADHFAMTQRHLAGERTPGFEASEITRGEYERRVAVAPDRLRELPVTEHGDE</sequence>
<comment type="caution">
    <text evidence="1">The sequence shown here is derived from an EMBL/GenBank/DDBJ whole genome shotgun (WGS) entry which is preliminary data.</text>
</comment>
<gene>
    <name evidence="1" type="ORF">NRB56_69050</name>
</gene>
<organism evidence="1 2">
    <name type="scientific">Nocardia aurantia</name>
    <dbReference type="NCBI Taxonomy" id="2585199"/>
    <lineage>
        <taxon>Bacteria</taxon>
        <taxon>Bacillati</taxon>
        <taxon>Actinomycetota</taxon>
        <taxon>Actinomycetes</taxon>
        <taxon>Mycobacteriales</taxon>
        <taxon>Nocardiaceae</taxon>
        <taxon>Nocardia</taxon>
    </lineage>
</organism>